<evidence type="ECO:0000313" key="2">
    <source>
        <dbReference type="Proteomes" id="UP000006882"/>
    </source>
</evidence>
<dbReference type="EMBL" id="CM007651">
    <property type="protein sequence ID" value="ONI28290.1"/>
    <property type="molecule type" value="Genomic_DNA"/>
</dbReference>
<dbReference type="Gramene" id="ONI28290">
    <property type="protein sequence ID" value="ONI28290"/>
    <property type="gene ID" value="PRUPE_1G135800"/>
</dbReference>
<reference evidence="1 2" key="1">
    <citation type="journal article" date="2013" name="Nat. Genet.">
        <title>The high-quality draft genome of peach (Prunus persica) identifies unique patterns of genetic diversity, domestication and genome evolution.</title>
        <authorList>
            <consortium name="International Peach Genome Initiative"/>
            <person name="Verde I."/>
            <person name="Abbott A.G."/>
            <person name="Scalabrin S."/>
            <person name="Jung S."/>
            <person name="Shu S."/>
            <person name="Marroni F."/>
            <person name="Zhebentyayeva T."/>
            <person name="Dettori M.T."/>
            <person name="Grimwood J."/>
            <person name="Cattonaro F."/>
            <person name="Zuccolo A."/>
            <person name="Rossini L."/>
            <person name="Jenkins J."/>
            <person name="Vendramin E."/>
            <person name="Meisel L.A."/>
            <person name="Decroocq V."/>
            <person name="Sosinski B."/>
            <person name="Prochnik S."/>
            <person name="Mitros T."/>
            <person name="Policriti A."/>
            <person name="Cipriani G."/>
            <person name="Dondini L."/>
            <person name="Ficklin S."/>
            <person name="Goodstein D.M."/>
            <person name="Xuan P."/>
            <person name="Del Fabbro C."/>
            <person name="Aramini V."/>
            <person name="Copetti D."/>
            <person name="Gonzalez S."/>
            <person name="Horner D.S."/>
            <person name="Falchi R."/>
            <person name="Lucas S."/>
            <person name="Mica E."/>
            <person name="Maldonado J."/>
            <person name="Lazzari B."/>
            <person name="Bielenberg D."/>
            <person name="Pirona R."/>
            <person name="Miculan M."/>
            <person name="Barakat A."/>
            <person name="Testolin R."/>
            <person name="Stella A."/>
            <person name="Tartarini S."/>
            <person name="Tonutti P."/>
            <person name="Arus P."/>
            <person name="Orellana A."/>
            <person name="Wells C."/>
            <person name="Main D."/>
            <person name="Vizzotto G."/>
            <person name="Silva H."/>
            <person name="Salamini F."/>
            <person name="Schmutz J."/>
            <person name="Morgante M."/>
            <person name="Rokhsar D.S."/>
        </authorList>
    </citation>
    <scope>NUCLEOTIDE SEQUENCE [LARGE SCALE GENOMIC DNA]</scope>
    <source>
        <strain evidence="2">cv. Nemared</strain>
    </source>
</reference>
<dbReference type="Proteomes" id="UP000006882">
    <property type="component" value="Chromosome G1"/>
</dbReference>
<protein>
    <submittedName>
        <fullName evidence="1">Uncharacterized protein</fullName>
    </submittedName>
</protein>
<organism evidence="1 2">
    <name type="scientific">Prunus persica</name>
    <name type="common">Peach</name>
    <name type="synonym">Amygdalus persica</name>
    <dbReference type="NCBI Taxonomy" id="3760"/>
    <lineage>
        <taxon>Eukaryota</taxon>
        <taxon>Viridiplantae</taxon>
        <taxon>Streptophyta</taxon>
        <taxon>Embryophyta</taxon>
        <taxon>Tracheophyta</taxon>
        <taxon>Spermatophyta</taxon>
        <taxon>Magnoliopsida</taxon>
        <taxon>eudicotyledons</taxon>
        <taxon>Gunneridae</taxon>
        <taxon>Pentapetalae</taxon>
        <taxon>rosids</taxon>
        <taxon>fabids</taxon>
        <taxon>Rosales</taxon>
        <taxon>Rosaceae</taxon>
        <taxon>Amygdaloideae</taxon>
        <taxon>Amygdaleae</taxon>
        <taxon>Prunus</taxon>
    </lineage>
</organism>
<proteinExistence type="predicted"/>
<dbReference type="PANTHER" id="PTHR35631:SF6">
    <property type="entry name" value="SECRETED PROTEIN"/>
    <property type="match status" value="1"/>
</dbReference>
<gene>
    <name evidence="1" type="ORF">PRUPE_1G135800</name>
</gene>
<name>A0A251QXU6_PRUPE</name>
<dbReference type="PANTHER" id="PTHR35631">
    <property type="entry name" value="OS08G0114150 PROTEIN"/>
    <property type="match status" value="1"/>
</dbReference>
<keyword evidence="2" id="KW-1185">Reference proteome</keyword>
<evidence type="ECO:0000313" key="1">
    <source>
        <dbReference type="EMBL" id="ONI28290.1"/>
    </source>
</evidence>
<accession>A0A251QXU6</accession>
<dbReference type="AlphaFoldDB" id="A0A251QXU6"/>
<sequence>MYVCMYKPNQFCSLLVGVTDSQVQPLPLSLITIPHRLNQRGIDENGRIKVETRHEYKHTFLGLLAKIKSSVVSVLISLISDTWANGSHDIKLISLGGGSTIIACYWGSQVSPKRCNIA</sequence>